<organism evidence="1">
    <name type="scientific">uncultured Desulfobacterium sp</name>
    <dbReference type="NCBI Taxonomy" id="201089"/>
    <lineage>
        <taxon>Bacteria</taxon>
        <taxon>Pseudomonadati</taxon>
        <taxon>Thermodesulfobacteriota</taxon>
        <taxon>Desulfobacteria</taxon>
        <taxon>Desulfobacterales</taxon>
        <taxon>Desulfobacteriaceae</taxon>
        <taxon>Desulfobacterium</taxon>
        <taxon>environmental samples</taxon>
    </lineage>
</organism>
<reference evidence="1" key="1">
    <citation type="submission" date="2018-01" db="EMBL/GenBank/DDBJ databases">
        <authorList>
            <person name="Regsiter A."/>
            <person name="William W."/>
        </authorList>
    </citation>
    <scope>NUCLEOTIDE SEQUENCE</scope>
    <source>
        <strain evidence="1">TRIP AH-1</strain>
    </source>
</reference>
<sequence>MDKVLSINERLKDKKKKRNEEFHRKRMETVKRIVQCSSCHLTCAMCGSHMEAPDQCCPPSSSPPALNLCEFCQAEYSDFLDVSKVDKNPEILWHNKEWMALWSSWENYRDAIRTFRDSKEFRQILEENE</sequence>
<evidence type="ECO:0000313" key="1">
    <source>
        <dbReference type="EMBL" id="SPD74755.1"/>
    </source>
</evidence>
<name>A0A445MZ62_9BACT</name>
<dbReference type="AlphaFoldDB" id="A0A445MZ62"/>
<proteinExistence type="predicted"/>
<gene>
    <name evidence="1" type="ORF">PITCH_A330020</name>
</gene>
<protein>
    <submittedName>
        <fullName evidence="1">Uncharacterized protein</fullName>
    </submittedName>
</protein>
<accession>A0A445MZ62</accession>
<dbReference type="EMBL" id="OJIN01000174">
    <property type="protein sequence ID" value="SPD74755.1"/>
    <property type="molecule type" value="Genomic_DNA"/>
</dbReference>